<proteinExistence type="inferred from homology"/>
<dbReference type="AlphaFoldDB" id="B3R0N8"/>
<name>B3R0N8_PHYMT</name>
<dbReference type="InterPro" id="IPR033721">
    <property type="entry name" value="ProRS_core_arch_euk"/>
</dbReference>
<dbReference type="PROSITE" id="PS50862">
    <property type="entry name" value="AA_TRNA_LIGASE_II"/>
    <property type="match status" value="1"/>
</dbReference>
<evidence type="ECO:0000256" key="1">
    <source>
        <dbReference type="ARBA" id="ARBA00022490"/>
    </source>
</evidence>
<dbReference type="CDD" id="cd00778">
    <property type="entry name" value="ProRS_core_arch_euk"/>
    <property type="match status" value="1"/>
</dbReference>
<evidence type="ECO:0000256" key="2">
    <source>
        <dbReference type="ARBA" id="ARBA00022598"/>
    </source>
</evidence>
<comment type="function">
    <text evidence="8">Catalyzes the attachment of proline to tRNA(Pro) in a two-step reaction: proline is first activated by ATP to form Pro-AMP and then transferred to the acceptor end of tRNA(Pro).</text>
</comment>
<dbReference type="PANTHER" id="PTHR43382">
    <property type="entry name" value="PROLYL-TRNA SYNTHETASE"/>
    <property type="match status" value="1"/>
</dbReference>
<evidence type="ECO:0000256" key="7">
    <source>
        <dbReference type="ARBA" id="ARBA00047671"/>
    </source>
</evidence>
<dbReference type="InterPro" id="IPR017449">
    <property type="entry name" value="Pro-tRNA_synth_II"/>
</dbReference>
<dbReference type="InterPro" id="IPR016061">
    <property type="entry name" value="Pro-tRNA_ligase_II_C"/>
</dbReference>
<dbReference type="FunFam" id="3.30.930.10:FF:000037">
    <property type="entry name" value="Proline--tRNA ligase"/>
    <property type="match status" value="1"/>
</dbReference>
<sequence length="473" mass="55014">MKKKLVKSITSRTFDFGKWYTDVCVKGELIAYSDVKGFIIYLPDGYFLWEQIQKFFNKELQKTNHQNVYFPLLFTENLFKKEKKHIQGFQPETAFVTFAGDKNLSEKLILRPTSEVLFSQHYEKTITSYRDLPKLYNQWCNVIRWEKSTRPFLRGKEFLWQEGHTAHANAQEAMSETLSIIKLYQKLGKELLAIPFVIGKKTELEKFAGAIETYSIESLMPDGQSLQSGTSHFLGTKFSEAFNIKFQDLDNKIKFVYQTSWGISTRLLGALVMVHGDDEGLVFPPYIAPLQIIIIPLQPKDANVIKFSNEIFEVLKNKYRVKLDVQNKNTGWKFSQYEMKGIPLRIEVGKHGLEKDEITVFTRYNFLKQQFKKDDLLTKIPFLFKNIHLMMYQKALKYLNEHQYKANNYEEFKILLKKGGYVAISISGTNAELKIKKETGATARIILEQELITDNCPITNEKAIYTALFSRAY</sequence>
<comment type="similarity">
    <text evidence="8">Belongs to the class-II aminoacyl-tRNA synthetase family. ProS type 3 subfamily.</text>
</comment>
<comment type="catalytic activity">
    <reaction evidence="7 8">
        <text>tRNA(Pro) + L-proline + ATP = L-prolyl-tRNA(Pro) + AMP + diphosphate</text>
        <dbReference type="Rhea" id="RHEA:14305"/>
        <dbReference type="Rhea" id="RHEA-COMP:9700"/>
        <dbReference type="Rhea" id="RHEA-COMP:9702"/>
        <dbReference type="ChEBI" id="CHEBI:30616"/>
        <dbReference type="ChEBI" id="CHEBI:33019"/>
        <dbReference type="ChEBI" id="CHEBI:60039"/>
        <dbReference type="ChEBI" id="CHEBI:78442"/>
        <dbReference type="ChEBI" id="CHEBI:78532"/>
        <dbReference type="ChEBI" id="CHEBI:456215"/>
        <dbReference type="EC" id="6.1.1.15"/>
    </reaction>
</comment>
<feature type="domain" description="Aminoacyl-transfer RNA synthetases class-II family profile" evidence="9">
    <location>
        <begin position="43"/>
        <end position="284"/>
    </location>
</feature>
<dbReference type="Gene3D" id="3.30.110.30">
    <property type="entry name" value="C-terminal domain of ProRS"/>
    <property type="match status" value="1"/>
</dbReference>
<accession>B3R0N8</accession>
<evidence type="ECO:0000256" key="6">
    <source>
        <dbReference type="ARBA" id="ARBA00023146"/>
    </source>
</evidence>
<dbReference type="eggNOG" id="COG0441">
    <property type="taxonomic scope" value="Bacteria"/>
</dbReference>
<dbReference type="KEGG" id="pml:ATP_00435"/>
<dbReference type="Pfam" id="PF09180">
    <property type="entry name" value="ProRS-C_1"/>
    <property type="match status" value="1"/>
</dbReference>
<keyword evidence="6 8" id="KW-0030">Aminoacyl-tRNA synthetase</keyword>
<dbReference type="GO" id="GO:0017101">
    <property type="term" value="C:aminoacyl-tRNA synthetase multienzyme complex"/>
    <property type="evidence" value="ECO:0007669"/>
    <property type="project" value="TreeGrafter"/>
</dbReference>
<evidence type="ECO:0000313" key="11">
    <source>
        <dbReference type="Proteomes" id="UP000002020"/>
    </source>
</evidence>
<dbReference type="GO" id="GO:0005737">
    <property type="term" value="C:cytoplasm"/>
    <property type="evidence" value="ECO:0007669"/>
    <property type="project" value="UniProtKB-SubCell"/>
</dbReference>
<dbReference type="Gene3D" id="3.30.930.10">
    <property type="entry name" value="Bira Bifunctional Protein, Domain 2"/>
    <property type="match status" value="1"/>
</dbReference>
<dbReference type="SUPFAM" id="SSF52954">
    <property type="entry name" value="Class II aaRS ABD-related"/>
    <property type="match status" value="1"/>
</dbReference>
<protein>
    <recommendedName>
        <fullName evidence="8">Proline--tRNA ligase</fullName>
        <ecNumber evidence="8">6.1.1.15</ecNumber>
    </recommendedName>
    <alternativeName>
        <fullName evidence="8">Prolyl-tRNA synthetase</fullName>
        <shortName evidence="8">ProRS</shortName>
    </alternativeName>
</protein>
<dbReference type="Pfam" id="PF00587">
    <property type="entry name" value="tRNA-synt_2b"/>
    <property type="match status" value="1"/>
</dbReference>
<gene>
    <name evidence="8 10" type="primary">proS</name>
    <name evidence="10" type="ordered locus">ATP_00435</name>
</gene>
<dbReference type="InterPro" id="IPR036621">
    <property type="entry name" value="Anticodon-bd_dom_sf"/>
</dbReference>
<dbReference type="STRING" id="37692.ATP_00435"/>
<dbReference type="GO" id="GO:0006433">
    <property type="term" value="P:prolyl-tRNA aminoacylation"/>
    <property type="evidence" value="ECO:0007669"/>
    <property type="project" value="UniProtKB-UniRule"/>
</dbReference>
<keyword evidence="11" id="KW-1185">Reference proteome</keyword>
<dbReference type="Gene3D" id="3.40.50.800">
    <property type="entry name" value="Anticodon-binding domain"/>
    <property type="match status" value="1"/>
</dbReference>
<dbReference type="InterPro" id="IPR002314">
    <property type="entry name" value="aa-tRNA-synt_IIb"/>
</dbReference>
<evidence type="ECO:0000256" key="4">
    <source>
        <dbReference type="ARBA" id="ARBA00022840"/>
    </source>
</evidence>
<dbReference type="NCBIfam" id="TIGR00408">
    <property type="entry name" value="proS_fam_I"/>
    <property type="match status" value="1"/>
</dbReference>
<dbReference type="SUPFAM" id="SSF55681">
    <property type="entry name" value="Class II aaRS and biotin synthetases"/>
    <property type="match status" value="1"/>
</dbReference>
<dbReference type="Pfam" id="PF03129">
    <property type="entry name" value="HGTP_anticodon"/>
    <property type="match status" value="1"/>
</dbReference>
<keyword evidence="4 8" id="KW-0067">ATP-binding</keyword>
<keyword evidence="5 8" id="KW-0648">Protein biosynthesis</keyword>
<evidence type="ECO:0000256" key="5">
    <source>
        <dbReference type="ARBA" id="ARBA00022917"/>
    </source>
</evidence>
<dbReference type="SUPFAM" id="SSF64586">
    <property type="entry name" value="C-terminal domain of ProRS"/>
    <property type="match status" value="1"/>
</dbReference>
<evidence type="ECO:0000313" key="10">
    <source>
        <dbReference type="EMBL" id="CAP18622.1"/>
    </source>
</evidence>
<organism evidence="10 11">
    <name type="scientific">Phytoplasma mali (strain AT)</name>
    <dbReference type="NCBI Taxonomy" id="482235"/>
    <lineage>
        <taxon>Bacteria</taxon>
        <taxon>Bacillati</taxon>
        <taxon>Mycoplasmatota</taxon>
        <taxon>Mollicutes</taxon>
        <taxon>Acholeplasmatales</taxon>
        <taxon>Acholeplasmataceae</taxon>
        <taxon>Candidatus Phytoplasma</taxon>
        <taxon>16SrX (Apple proliferation group)</taxon>
    </lineage>
</organism>
<comment type="domain">
    <text evidence="8">Consists of three domains: the N-terminal catalytic domain, the anticodon-binding domain and the C-terminal extension.</text>
</comment>
<dbReference type="PANTHER" id="PTHR43382:SF2">
    <property type="entry name" value="BIFUNCTIONAL GLUTAMATE_PROLINE--TRNA LIGASE"/>
    <property type="match status" value="1"/>
</dbReference>
<dbReference type="HAMAP" id="MF_01571">
    <property type="entry name" value="Pro_tRNA_synth_type3"/>
    <property type="match status" value="1"/>
</dbReference>
<dbReference type="PRINTS" id="PR01046">
    <property type="entry name" value="TRNASYNTHPRO"/>
</dbReference>
<dbReference type="Proteomes" id="UP000002020">
    <property type="component" value="Chromosome"/>
</dbReference>
<keyword evidence="2 8" id="KW-0436">Ligase</keyword>
<dbReference type="EMBL" id="CU469464">
    <property type="protein sequence ID" value="CAP18622.1"/>
    <property type="molecule type" value="Genomic_DNA"/>
</dbReference>
<keyword evidence="3 8" id="KW-0547">Nucleotide-binding</keyword>
<evidence type="ECO:0000256" key="8">
    <source>
        <dbReference type="HAMAP-Rule" id="MF_01571"/>
    </source>
</evidence>
<dbReference type="GO" id="GO:0005524">
    <property type="term" value="F:ATP binding"/>
    <property type="evidence" value="ECO:0007669"/>
    <property type="project" value="UniProtKB-UniRule"/>
</dbReference>
<dbReference type="InterPro" id="IPR006195">
    <property type="entry name" value="aa-tRNA-synth_II"/>
</dbReference>
<dbReference type="SMART" id="SM00946">
    <property type="entry name" value="ProRS-C_1"/>
    <property type="match status" value="1"/>
</dbReference>
<dbReference type="InterPro" id="IPR002316">
    <property type="entry name" value="Pro-tRNA-ligase_IIa"/>
</dbReference>
<comment type="subunit">
    <text evidence="8">Homodimer.</text>
</comment>
<dbReference type="GO" id="GO:0004827">
    <property type="term" value="F:proline-tRNA ligase activity"/>
    <property type="evidence" value="ECO:0007669"/>
    <property type="project" value="UniProtKB-UniRule"/>
</dbReference>
<evidence type="ECO:0000256" key="3">
    <source>
        <dbReference type="ARBA" id="ARBA00022741"/>
    </source>
</evidence>
<dbReference type="EC" id="6.1.1.15" evidence="8"/>
<dbReference type="InterPro" id="IPR004499">
    <property type="entry name" value="Pro-tRNA-ligase_IIa_arc-type"/>
</dbReference>
<comment type="subcellular location">
    <subcellularLocation>
        <location evidence="8">Cytoplasm</location>
    </subcellularLocation>
</comment>
<keyword evidence="1 8" id="KW-0963">Cytoplasm</keyword>
<dbReference type="InterPro" id="IPR045864">
    <property type="entry name" value="aa-tRNA-synth_II/BPL/LPL"/>
</dbReference>
<dbReference type="InterPro" id="IPR004154">
    <property type="entry name" value="Anticodon-bd"/>
</dbReference>
<reference evidence="10 11" key="1">
    <citation type="journal article" date="2008" name="BMC Genomics">
        <title>The linear chromosome of the plant-pathogenic mycoplasma 'Candidatus Phytoplasma mali'.</title>
        <authorList>
            <person name="Kube M."/>
            <person name="Schneider B."/>
            <person name="Kuhl H."/>
            <person name="Dandekar T."/>
            <person name="Heitmann K."/>
            <person name="Migdoll A.M."/>
            <person name="Reinhardt R."/>
            <person name="Seemueller E."/>
        </authorList>
    </citation>
    <scope>NUCLEOTIDE SEQUENCE [LARGE SCALE GENOMIC DNA]</scope>
    <source>
        <strain evidence="10 11">AT</strain>
    </source>
</reference>
<evidence type="ECO:0000259" key="9">
    <source>
        <dbReference type="PROSITE" id="PS50862"/>
    </source>
</evidence>
<dbReference type="HOGENOM" id="CLU_001882_4_2_14"/>